<sequence length="468" mass="50713">MHSKSWGELAMTGCAAVALVSCPRLACAEEADADKAPSLQQALGDPEGLTVNGSIRARYETIDNQFRPTRDRSSDALLLQTDIQVEYDTGPIRIGAEVMDARAYGGGQGSSLGTGEVNALELAQAYLGFDLGEALGQGSDTRLTAGRFTMNMGSRRLIARNAFRNTTNAFTGFRLDHESAGGARLSAFYTLPMQRLPDTRADILDNRIRADRQDFDLTFWGGFASIPLGASGARLEAYYYGFDEGDRPDDQTRNRHLRTPGARLVREPAAGRFDFELEGAYQYGTIRKSALPGAARQDASAWFAHGEIGYKLAGGWKPRLAFEYDRASGDRSGGSYNRFDTLYGARRFEFGPTSLFGALGRTNISSPGARLELSPDKRLGLMTMYRAAWVDTTDDTFSTTGVIGTAGSTGSFAGHQVEAMVRYWLVPETLQLETGGALLFNGDLLENAAGASGNGDPRYGYVSAMVRF</sequence>
<dbReference type="Gene3D" id="2.40.160.100">
    <property type="match status" value="1"/>
</dbReference>
<gene>
    <name evidence="2" type="ORF">I5E68_15540</name>
</gene>
<organism evidence="2 3">
    <name type="scientific">Novosphingobium aureum</name>
    <dbReference type="NCBI Taxonomy" id="2792964"/>
    <lineage>
        <taxon>Bacteria</taxon>
        <taxon>Pseudomonadati</taxon>
        <taxon>Pseudomonadota</taxon>
        <taxon>Alphaproteobacteria</taxon>
        <taxon>Sphingomonadales</taxon>
        <taxon>Sphingomonadaceae</taxon>
        <taxon>Novosphingobium</taxon>
    </lineage>
</organism>
<dbReference type="AlphaFoldDB" id="A0A931HFB8"/>
<evidence type="ECO:0000313" key="3">
    <source>
        <dbReference type="Proteomes" id="UP000617634"/>
    </source>
</evidence>
<proteinExistence type="predicted"/>
<comment type="caution">
    <text evidence="2">The sequence shown here is derived from an EMBL/GenBank/DDBJ whole genome shotgun (WGS) entry which is preliminary data.</text>
</comment>
<dbReference type="PROSITE" id="PS51257">
    <property type="entry name" value="PROKAR_LIPOPROTEIN"/>
    <property type="match status" value="1"/>
</dbReference>
<reference evidence="2" key="1">
    <citation type="submission" date="2020-11" db="EMBL/GenBank/DDBJ databases">
        <title>Novosphingobium aureum sp. nov., a marine bacterium isolated from sediment of a salt flat.</title>
        <authorList>
            <person name="Yoo Y."/>
            <person name="Kim J.-J."/>
        </authorList>
    </citation>
    <scope>NUCLEOTIDE SEQUENCE</scope>
    <source>
        <strain evidence="2">YJ-S2-02</strain>
    </source>
</reference>
<name>A0A931HFB8_9SPHN</name>
<dbReference type="EMBL" id="JADZGI010000002">
    <property type="protein sequence ID" value="MBH0114358.1"/>
    <property type="molecule type" value="Genomic_DNA"/>
</dbReference>
<protein>
    <submittedName>
        <fullName evidence="2">Alginate export family protein</fullName>
    </submittedName>
</protein>
<dbReference type="InterPro" id="IPR053728">
    <property type="entry name" value="Alginate_Permeability_Chnl"/>
</dbReference>
<keyword evidence="3" id="KW-1185">Reference proteome</keyword>
<evidence type="ECO:0000313" key="2">
    <source>
        <dbReference type="EMBL" id="MBH0114358.1"/>
    </source>
</evidence>
<feature type="domain" description="Alginate export" evidence="1">
    <location>
        <begin position="50"/>
        <end position="454"/>
    </location>
</feature>
<accession>A0A931HFB8</accession>
<dbReference type="SUPFAM" id="SSF56935">
    <property type="entry name" value="Porins"/>
    <property type="match status" value="1"/>
</dbReference>
<dbReference type="InterPro" id="IPR025388">
    <property type="entry name" value="Alginate_export_dom"/>
</dbReference>
<dbReference type="RefSeq" id="WP_197165592.1">
    <property type="nucleotide sequence ID" value="NZ_JADZGI010000002.1"/>
</dbReference>
<evidence type="ECO:0000259" key="1">
    <source>
        <dbReference type="Pfam" id="PF13372"/>
    </source>
</evidence>
<dbReference type="Pfam" id="PF13372">
    <property type="entry name" value="Alginate_exp"/>
    <property type="match status" value="1"/>
</dbReference>
<dbReference type="Proteomes" id="UP000617634">
    <property type="component" value="Unassembled WGS sequence"/>
</dbReference>